<name>A0A1M6NN70_PARC5</name>
<keyword evidence="3" id="KW-1185">Reference proteome</keyword>
<keyword evidence="1" id="KW-0812">Transmembrane</keyword>
<dbReference type="Proteomes" id="UP000184465">
    <property type="component" value="Unassembled WGS sequence"/>
</dbReference>
<feature type="transmembrane region" description="Helical" evidence="1">
    <location>
        <begin position="35"/>
        <end position="52"/>
    </location>
</feature>
<dbReference type="EMBL" id="FRAG01000018">
    <property type="protein sequence ID" value="SHJ97108.1"/>
    <property type="molecule type" value="Genomic_DNA"/>
</dbReference>
<keyword evidence="1" id="KW-0472">Membrane</keyword>
<organism evidence="2 3">
    <name type="scientific">Paramaledivibacter caminithermalis (strain DSM 15212 / CIP 107654 / DViRD3)</name>
    <name type="common">Clostridium caminithermale</name>
    <dbReference type="NCBI Taxonomy" id="1121301"/>
    <lineage>
        <taxon>Bacteria</taxon>
        <taxon>Bacillati</taxon>
        <taxon>Bacillota</taxon>
        <taxon>Clostridia</taxon>
        <taxon>Peptostreptococcales</taxon>
        <taxon>Caminicellaceae</taxon>
        <taxon>Paramaledivibacter</taxon>
    </lineage>
</organism>
<accession>A0A1M6NN70</accession>
<dbReference type="STRING" id="1121301.SAMN02745912_01783"/>
<keyword evidence="1" id="KW-1133">Transmembrane helix</keyword>
<protein>
    <submittedName>
        <fullName evidence="2">Uncharacterized protein</fullName>
    </submittedName>
</protein>
<feature type="transmembrane region" description="Helical" evidence="1">
    <location>
        <begin position="85"/>
        <end position="111"/>
    </location>
</feature>
<sequence length="155" mass="17623">MLLDYVYVAAFVSFPDAVFILLLGFNLSNIRDIKLSRFLVIGGIQSVVALFVRMVNIYFGFHTIMQAISLYLLVMIFLKIKYYKAIIPVLIGILSQGIIQSTILPTIGVIFEFKMTDLYYSSMKLILANIPIFLVSLILLIAIKRKNLFLCDIND</sequence>
<evidence type="ECO:0000313" key="2">
    <source>
        <dbReference type="EMBL" id="SHJ97108.1"/>
    </source>
</evidence>
<feature type="transmembrane region" description="Helical" evidence="1">
    <location>
        <begin position="123"/>
        <end position="143"/>
    </location>
</feature>
<feature type="transmembrane region" description="Helical" evidence="1">
    <location>
        <begin position="6"/>
        <end position="28"/>
    </location>
</feature>
<proteinExistence type="predicted"/>
<evidence type="ECO:0000256" key="1">
    <source>
        <dbReference type="SAM" id="Phobius"/>
    </source>
</evidence>
<reference evidence="2 3" key="1">
    <citation type="submission" date="2016-11" db="EMBL/GenBank/DDBJ databases">
        <authorList>
            <person name="Jaros S."/>
            <person name="Januszkiewicz K."/>
            <person name="Wedrychowicz H."/>
        </authorList>
    </citation>
    <scope>NUCLEOTIDE SEQUENCE [LARGE SCALE GENOMIC DNA]</scope>
    <source>
        <strain evidence="2 3">DSM 15212</strain>
    </source>
</reference>
<evidence type="ECO:0000313" key="3">
    <source>
        <dbReference type="Proteomes" id="UP000184465"/>
    </source>
</evidence>
<dbReference type="AlphaFoldDB" id="A0A1M6NN70"/>
<gene>
    <name evidence="2" type="ORF">SAMN02745912_01783</name>
</gene>
<dbReference type="OrthoDB" id="1956803at2"/>
<dbReference type="RefSeq" id="WP_073149056.1">
    <property type="nucleotide sequence ID" value="NZ_FRAG01000018.1"/>
</dbReference>
<feature type="transmembrane region" description="Helical" evidence="1">
    <location>
        <begin position="58"/>
        <end position="78"/>
    </location>
</feature>